<evidence type="ECO:0000313" key="1">
    <source>
        <dbReference type="EMBL" id="GMQ29248.1"/>
    </source>
</evidence>
<comment type="caution">
    <text evidence="1">The sequence shown here is derived from an EMBL/GenBank/DDBJ whole genome shotgun (WGS) entry which is preliminary data.</text>
</comment>
<keyword evidence="2" id="KW-1185">Reference proteome</keyword>
<proteinExistence type="predicted"/>
<evidence type="ECO:0000313" key="2">
    <source>
        <dbReference type="Proteomes" id="UP001338309"/>
    </source>
</evidence>
<name>A0ABQ6PMQ0_9BACT</name>
<reference evidence="1 2" key="1">
    <citation type="submission" date="2023-08" db="EMBL/GenBank/DDBJ databases">
        <title>Draft genome sequence of Algoriphagus confluentis.</title>
        <authorList>
            <person name="Takatani N."/>
            <person name="Hosokawa M."/>
            <person name="Sawabe T."/>
        </authorList>
    </citation>
    <scope>NUCLEOTIDE SEQUENCE [LARGE SCALE GENOMIC DNA]</scope>
    <source>
        <strain evidence="1 2">NBRC 111222</strain>
    </source>
</reference>
<dbReference type="Proteomes" id="UP001338309">
    <property type="component" value="Unassembled WGS sequence"/>
</dbReference>
<dbReference type="EMBL" id="BTPD01000005">
    <property type="protein sequence ID" value="GMQ29248.1"/>
    <property type="molecule type" value="Genomic_DNA"/>
</dbReference>
<sequence length="72" mass="7802">MAKSPKVGKLNEVCLTRGKGLGIAVEILFLEGPKGRIKKIGTVKRPRGRSLKSSIPNVENANNFIILCLMVV</sequence>
<gene>
    <name evidence="1" type="ORF">Aconfl_18910</name>
</gene>
<accession>A0ABQ6PMQ0</accession>
<protein>
    <submittedName>
        <fullName evidence="1">Uncharacterized protein</fullName>
    </submittedName>
</protein>
<organism evidence="1 2">
    <name type="scientific">Algoriphagus confluentis</name>
    <dbReference type="NCBI Taxonomy" id="1697556"/>
    <lineage>
        <taxon>Bacteria</taxon>
        <taxon>Pseudomonadati</taxon>
        <taxon>Bacteroidota</taxon>
        <taxon>Cytophagia</taxon>
        <taxon>Cytophagales</taxon>
        <taxon>Cyclobacteriaceae</taxon>
        <taxon>Algoriphagus</taxon>
    </lineage>
</organism>